<dbReference type="GO" id="GO:0000921">
    <property type="term" value="P:septin ring assembly"/>
    <property type="evidence" value="ECO:0007669"/>
    <property type="project" value="UniProtKB-ARBA"/>
</dbReference>
<sequence length="333" mass="37828">MFATAQNPTSLNSYVGFDTVTQQIERKFLKRGFNFNIILVGETGLGKSTLLNTIFSAHLMDSKGRKSAVEAPRQTVDITPVTHLVEEKGVKMRLTIVDTPGYADQVNNDQCWKPIVKYITDQHRAYLERETAPSRDRFIPDTRVHCCLYFISPSGHSLKALDIEVLRHLTQVVNVVPVIAKADSLTPEERTAFKRRIKEELTYHKINVYPYASEEDDDSDKSLLQEIKTLTPFSVVGSENVYEVSGKVIRGRRHRWGVIDVEDVNHCDFVHLRNFLTRTHLHDLVETTAHIHYETFRYSCLNSPSNTAPNSVPPTSPMAIDHQHIVNGTNQMA</sequence>
<dbReference type="InterPro" id="IPR027417">
    <property type="entry name" value="P-loop_NTPase"/>
</dbReference>
<dbReference type="FunFam" id="3.40.50.300:FF:000260">
    <property type="entry name" value="Cell division control 10"/>
    <property type="match status" value="1"/>
</dbReference>
<organism evidence="7 8">
    <name type="scientific">Dispira parvispora</name>
    <dbReference type="NCBI Taxonomy" id="1520584"/>
    <lineage>
        <taxon>Eukaryota</taxon>
        <taxon>Fungi</taxon>
        <taxon>Fungi incertae sedis</taxon>
        <taxon>Zoopagomycota</taxon>
        <taxon>Kickxellomycotina</taxon>
        <taxon>Dimargaritomycetes</taxon>
        <taxon>Dimargaritales</taxon>
        <taxon>Dimargaritaceae</taxon>
        <taxon>Dispira</taxon>
    </lineage>
</organism>
<protein>
    <submittedName>
        <fullName evidence="7">Cell division control protein</fullName>
    </submittedName>
</protein>
<reference evidence="7" key="1">
    <citation type="submission" date="2022-07" db="EMBL/GenBank/DDBJ databases">
        <title>Phylogenomic reconstructions and comparative analyses of Kickxellomycotina fungi.</title>
        <authorList>
            <person name="Reynolds N.K."/>
            <person name="Stajich J.E."/>
            <person name="Barry K."/>
            <person name="Grigoriev I.V."/>
            <person name="Crous P."/>
            <person name="Smith M.E."/>
        </authorList>
    </citation>
    <scope>NUCLEOTIDE SEQUENCE</scope>
    <source>
        <strain evidence="7">RSA 1196</strain>
    </source>
</reference>
<evidence type="ECO:0000256" key="5">
    <source>
        <dbReference type="RuleBase" id="RU004560"/>
    </source>
</evidence>
<proteinExistence type="inferred from homology"/>
<dbReference type="GO" id="GO:0051301">
    <property type="term" value="P:cell division"/>
    <property type="evidence" value="ECO:0007669"/>
    <property type="project" value="UniProtKB-KW"/>
</dbReference>
<evidence type="ECO:0000256" key="1">
    <source>
        <dbReference type="ARBA" id="ARBA00022618"/>
    </source>
</evidence>
<dbReference type="PROSITE" id="PS51719">
    <property type="entry name" value="G_SEPTIN"/>
    <property type="match status" value="1"/>
</dbReference>
<dbReference type="SUPFAM" id="SSF52540">
    <property type="entry name" value="P-loop containing nucleoside triphosphate hydrolases"/>
    <property type="match status" value="1"/>
</dbReference>
<dbReference type="GO" id="GO:0043934">
    <property type="term" value="P:sporulation"/>
    <property type="evidence" value="ECO:0007669"/>
    <property type="project" value="UniProtKB-ARBA"/>
</dbReference>
<dbReference type="GO" id="GO:0005525">
    <property type="term" value="F:GTP binding"/>
    <property type="evidence" value="ECO:0007669"/>
    <property type="project" value="UniProtKB-KW"/>
</dbReference>
<keyword evidence="3 5" id="KW-0342">GTP-binding</keyword>
<comment type="similarity">
    <text evidence="5">Belongs to the TRAFAC class TrmE-Era-EngA-EngB-Septin-like GTPase superfamily. Septin GTPase family.</text>
</comment>
<evidence type="ECO:0000259" key="6">
    <source>
        <dbReference type="PROSITE" id="PS51719"/>
    </source>
</evidence>
<feature type="domain" description="Septin-type G" evidence="6">
    <location>
        <begin position="31"/>
        <end position="303"/>
    </location>
</feature>
<keyword evidence="2 5" id="KW-0547">Nucleotide-binding</keyword>
<name>A0A9W8AMB1_9FUNG</name>
<keyword evidence="1 7" id="KW-0132">Cell division</keyword>
<evidence type="ECO:0000313" key="7">
    <source>
        <dbReference type="EMBL" id="KAJ1956082.1"/>
    </source>
</evidence>
<dbReference type="Gene3D" id="3.40.50.300">
    <property type="entry name" value="P-loop containing nucleotide triphosphate hydrolases"/>
    <property type="match status" value="1"/>
</dbReference>
<dbReference type="PANTHER" id="PTHR18884">
    <property type="entry name" value="SEPTIN"/>
    <property type="match status" value="1"/>
</dbReference>
<comment type="caution">
    <text evidence="7">The sequence shown here is derived from an EMBL/GenBank/DDBJ whole genome shotgun (WGS) entry which is preliminary data.</text>
</comment>
<accession>A0A9W8AMB1</accession>
<evidence type="ECO:0000256" key="3">
    <source>
        <dbReference type="ARBA" id="ARBA00023134"/>
    </source>
</evidence>
<keyword evidence="4" id="KW-0131">Cell cycle</keyword>
<dbReference type="AlphaFoldDB" id="A0A9W8AMB1"/>
<dbReference type="Proteomes" id="UP001150925">
    <property type="component" value="Unassembled WGS sequence"/>
</dbReference>
<dbReference type="Pfam" id="PF00735">
    <property type="entry name" value="Septin"/>
    <property type="match status" value="1"/>
</dbReference>
<dbReference type="InterPro" id="IPR030379">
    <property type="entry name" value="G_SEPTIN_dom"/>
</dbReference>
<dbReference type="OrthoDB" id="416553at2759"/>
<dbReference type="InterPro" id="IPR016491">
    <property type="entry name" value="Septin"/>
</dbReference>
<evidence type="ECO:0000256" key="4">
    <source>
        <dbReference type="ARBA" id="ARBA00023306"/>
    </source>
</evidence>
<keyword evidence="8" id="KW-1185">Reference proteome</keyword>
<gene>
    <name evidence="7" type="primary">CDC10</name>
    <name evidence="7" type="ORF">IWQ62_005390</name>
</gene>
<dbReference type="CDD" id="cd01850">
    <property type="entry name" value="CDC_Septin"/>
    <property type="match status" value="1"/>
</dbReference>
<dbReference type="GO" id="GO:0032161">
    <property type="term" value="C:cleavage apparatus septin structure"/>
    <property type="evidence" value="ECO:0007669"/>
    <property type="project" value="UniProtKB-ARBA"/>
</dbReference>
<evidence type="ECO:0000256" key="2">
    <source>
        <dbReference type="ARBA" id="ARBA00022741"/>
    </source>
</evidence>
<dbReference type="EMBL" id="JANBPY010002196">
    <property type="protein sequence ID" value="KAJ1956082.1"/>
    <property type="molecule type" value="Genomic_DNA"/>
</dbReference>
<evidence type="ECO:0000313" key="8">
    <source>
        <dbReference type="Proteomes" id="UP001150925"/>
    </source>
</evidence>
<dbReference type="PIRSF" id="PIRSF006698">
    <property type="entry name" value="Septin"/>
    <property type="match status" value="1"/>
</dbReference>